<dbReference type="Pfam" id="PF01063">
    <property type="entry name" value="Aminotran_4"/>
    <property type="match status" value="1"/>
</dbReference>
<comment type="catalytic activity">
    <reaction evidence="13">
        <text>L-valine + 2-oxoglutarate = 3-methyl-2-oxobutanoate + L-glutamate</text>
        <dbReference type="Rhea" id="RHEA:24813"/>
        <dbReference type="ChEBI" id="CHEBI:11851"/>
        <dbReference type="ChEBI" id="CHEBI:16810"/>
        <dbReference type="ChEBI" id="CHEBI:29985"/>
        <dbReference type="ChEBI" id="CHEBI:57762"/>
        <dbReference type="EC" id="2.6.1.42"/>
    </reaction>
</comment>
<reference evidence="16" key="1">
    <citation type="journal article" date="2015" name="Proc. Natl. Acad. Sci. U.S.A.">
        <title>Networks of energetic and metabolic interactions define dynamics in microbial communities.</title>
        <authorList>
            <person name="Embree M."/>
            <person name="Liu J.K."/>
            <person name="Al-Bassam M.M."/>
            <person name="Zengler K."/>
        </authorList>
    </citation>
    <scope>NUCLEOTIDE SEQUENCE</scope>
</reference>
<dbReference type="GO" id="GO:0009097">
    <property type="term" value="P:isoleucine biosynthetic process"/>
    <property type="evidence" value="ECO:0007669"/>
    <property type="project" value="UniProtKB-UniPathway"/>
</dbReference>
<gene>
    <name evidence="16" type="ORF">ASZ90_000507</name>
</gene>
<evidence type="ECO:0000256" key="15">
    <source>
        <dbReference type="ARBA" id="ARBA00049229"/>
    </source>
</evidence>
<dbReference type="EMBL" id="LNQE01000063">
    <property type="protein sequence ID" value="KUG29603.1"/>
    <property type="molecule type" value="Genomic_DNA"/>
</dbReference>
<dbReference type="PANTHER" id="PTHR42743:SF11">
    <property type="entry name" value="AMINODEOXYCHORISMATE LYASE"/>
    <property type="match status" value="1"/>
</dbReference>
<dbReference type="SUPFAM" id="SSF56752">
    <property type="entry name" value="D-aminoacid aminotransferase-like PLP-dependent enzymes"/>
    <property type="match status" value="1"/>
</dbReference>
<dbReference type="FunFam" id="3.20.10.10:FF:000001">
    <property type="entry name" value="Branched-chain-amino-acid aminotransferase"/>
    <property type="match status" value="1"/>
</dbReference>
<protein>
    <recommendedName>
        <fullName evidence="7">branched-chain-amino-acid transaminase</fullName>
        <ecNumber evidence="7">2.6.1.42</ecNumber>
    </recommendedName>
</protein>
<comment type="similarity">
    <text evidence="6">Belongs to the class-IV pyridoxal-phosphate-dependent aminotransferase family.</text>
</comment>
<evidence type="ECO:0000256" key="13">
    <source>
        <dbReference type="ARBA" id="ARBA00048212"/>
    </source>
</evidence>
<comment type="pathway">
    <text evidence="5">Amino-acid biosynthesis; L-leucine biosynthesis; L-leucine from 3-methyl-2-oxobutanoate: step 4/4.</text>
</comment>
<comment type="pathway">
    <text evidence="3">Amino-acid biosynthesis; L-isoleucine biosynthesis; L-isoleucine from 2-oxobutanoate: step 4/4.</text>
</comment>
<dbReference type="EC" id="2.6.1.42" evidence="7"/>
<dbReference type="GO" id="GO:0009099">
    <property type="term" value="P:L-valine biosynthetic process"/>
    <property type="evidence" value="ECO:0007669"/>
    <property type="project" value="UniProtKB-UniPathway"/>
</dbReference>
<dbReference type="InterPro" id="IPR005785">
    <property type="entry name" value="B_amino_transI"/>
</dbReference>
<comment type="caution">
    <text evidence="16">The sequence shown here is derived from an EMBL/GenBank/DDBJ whole genome shotgun (WGS) entry which is preliminary data.</text>
</comment>
<dbReference type="UniPathway" id="UPA00049">
    <property type="reaction ID" value="UER00062"/>
</dbReference>
<evidence type="ECO:0000256" key="1">
    <source>
        <dbReference type="ARBA" id="ARBA00001933"/>
    </source>
</evidence>
<evidence type="ECO:0000256" key="3">
    <source>
        <dbReference type="ARBA" id="ARBA00004824"/>
    </source>
</evidence>
<keyword evidence="10 16" id="KW-0808">Transferase</keyword>
<comment type="function">
    <text evidence="2">Acts on leucine, isoleucine and valine.</text>
</comment>
<comment type="cofactor">
    <cofactor evidence="1">
        <name>pyridoxal 5'-phosphate</name>
        <dbReference type="ChEBI" id="CHEBI:597326"/>
    </cofactor>
</comment>
<dbReference type="Gene3D" id="3.20.10.10">
    <property type="entry name" value="D-amino Acid Aminotransferase, subunit A, domain 2"/>
    <property type="match status" value="1"/>
</dbReference>
<evidence type="ECO:0000256" key="12">
    <source>
        <dbReference type="ARBA" id="ARBA00023304"/>
    </source>
</evidence>
<evidence type="ECO:0000256" key="10">
    <source>
        <dbReference type="ARBA" id="ARBA00022679"/>
    </source>
</evidence>
<sequence length="308" mass="33440">MGIETDLIWFDGKLVPWKEANVHVMTHTLHYGVGVFEGIRAYKTVQGGSAVFRLKEHVARLFGSAKIVGMTIPFSQAEIVAAILETLKANTLAEGYIRPLAFIGTGKAMGVHPGQNPIQVAIAVWPWGAYLGAEALEKGIRICTSSYTRHHVNVMMTKAKACGNYVNSVLAKTEAIADGYDEALLLDPTGYVSEGSGENVFIVKNGVIKTPPLTSILAGITRDSLISVARDLGYQVVEQLFTRDEVYVSDEAFFSGTAAEITPIRELDRRVIGEGKAGPVTKALQTEFFKVVKGENPKYAAWLDGYSL</sequence>
<dbReference type="PANTHER" id="PTHR42743">
    <property type="entry name" value="AMINO-ACID AMINOTRANSFERASE"/>
    <property type="match status" value="1"/>
</dbReference>
<evidence type="ECO:0000256" key="8">
    <source>
        <dbReference type="ARBA" id="ARBA00022576"/>
    </source>
</evidence>
<dbReference type="GO" id="GO:0052656">
    <property type="term" value="F:L-isoleucine-2-oxoglutarate transaminase activity"/>
    <property type="evidence" value="ECO:0007669"/>
    <property type="project" value="RHEA"/>
</dbReference>
<evidence type="ECO:0000256" key="2">
    <source>
        <dbReference type="ARBA" id="ARBA00003109"/>
    </source>
</evidence>
<dbReference type="InterPro" id="IPR050571">
    <property type="entry name" value="Class-IV_PLP-Dep_Aminotrnsfr"/>
</dbReference>
<dbReference type="InterPro" id="IPR043131">
    <property type="entry name" value="BCAT-like_N"/>
</dbReference>
<organism evidence="16">
    <name type="scientific">hydrocarbon metagenome</name>
    <dbReference type="NCBI Taxonomy" id="938273"/>
    <lineage>
        <taxon>unclassified sequences</taxon>
        <taxon>metagenomes</taxon>
        <taxon>ecological metagenomes</taxon>
    </lineage>
</organism>
<name>A0A0W8GAN3_9ZZZZ</name>
<evidence type="ECO:0000256" key="11">
    <source>
        <dbReference type="ARBA" id="ARBA00022898"/>
    </source>
</evidence>
<dbReference type="UniPathway" id="UPA00048">
    <property type="reaction ID" value="UER00073"/>
</dbReference>
<comment type="catalytic activity">
    <reaction evidence="14">
        <text>L-isoleucine + 2-oxoglutarate = (S)-3-methyl-2-oxopentanoate + L-glutamate</text>
        <dbReference type="Rhea" id="RHEA:24801"/>
        <dbReference type="ChEBI" id="CHEBI:16810"/>
        <dbReference type="ChEBI" id="CHEBI:29985"/>
        <dbReference type="ChEBI" id="CHEBI:35146"/>
        <dbReference type="ChEBI" id="CHEBI:58045"/>
        <dbReference type="EC" id="2.6.1.42"/>
    </reaction>
</comment>
<dbReference type="GO" id="GO:0009098">
    <property type="term" value="P:L-leucine biosynthetic process"/>
    <property type="evidence" value="ECO:0007669"/>
    <property type="project" value="UniProtKB-UniPathway"/>
</dbReference>
<keyword evidence="11" id="KW-0663">Pyridoxal phosphate</keyword>
<evidence type="ECO:0000256" key="14">
    <source>
        <dbReference type="ARBA" id="ARBA00048798"/>
    </source>
</evidence>
<dbReference type="GO" id="GO:0052654">
    <property type="term" value="F:L-leucine-2-oxoglutarate transaminase activity"/>
    <property type="evidence" value="ECO:0007669"/>
    <property type="project" value="RHEA"/>
</dbReference>
<dbReference type="PROSITE" id="PS00770">
    <property type="entry name" value="AA_TRANSFER_CLASS_4"/>
    <property type="match status" value="1"/>
</dbReference>
<evidence type="ECO:0000313" key="16">
    <source>
        <dbReference type="EMBL" id="KUG29603.1"/>
    </source>
</evidence>
<evidence type="ECO:0000256" key="9">
    <source>
        <dbReference type="ARBA" id="ARBA00022605"/>
    </source>
</evidence>
<keyword evidence="8 16" id="KW-0032">Aminotransferase</keyword>
<dbReference type="InterPro" id="IPR043132">
    <property type="entry name" value="BCAT-like_C"/>
</dbReference>
<dbReference type="InterPro" id="IPR018300">
    <property type="entry name" value="Aminotrans_IV_CS"/>
</dbReference>
<proteinExistence type="inferred from homology"/>
<evidence type="ECO:0000256" key="7">
    <source>
        <dbReference type="ARBA" id="ARBA00013053"/>
    </source>
</evidence>
<dbReference type="InterPro" id="IPR001544">
    <property type="entry name" value="Aminotrans_IV"/>
</dbReference>
<evidence type="ECO:0000256" key="4">
    <source>
        <dbReference type="ARBA" id="ARBA00004931"/>
    </source>
</evidence>
<dbReference type="NCBIfam" id="NF005146">
    <property type="entry name" value="PRK06606.1"/>
    <property type="match status" value="1"/>
</dbReference>
<evidence type="ECO:0000256" key="6">
    <source>
        <dbReference type="ARBA" id="ARBA00009320"/>
    </source>
</evidence>
<keyword evidence="12" id="KW-0100">Branched-chain amino acid biosynthesis</keyword>
<evidence type="ECO:0000256" key="5">
    <source>
        <dbReference type="ARBA" id="ARBA00005072"/>
    </source>
</evidence>
<dbReference type="Gene3D" id="3.30.470.10">
    <property type="match status" value="1"/>
</dbReference>
<keyword evidence="9" id="KW-0028">Amino-acid biosynthesis</keyword>
<dbReference type="AlphaFoldDB" id="A0A0W8GAN3"/>
<dbReference type="CDD" id="cd01557">
    <property type="entry name" value="BCAT_beta_family"/>
    <property type="match status" value="1"/>
</dbReference>
<dbReference type="UniPathway" id="UPA00047">
    <property type="reaction ID" value="UER00058"/>
</dbReference>
<comment type="pathway">
    <text evidence="4">Amino-acid biosynthesis; L-valine biosynthesis; L-valine from pyruvate: step 4/4.</text>
</comment>
<accession>A0A0W8GAN3</accession>
<comment type="catalytic activity">
    <reaction evidence="15">
        <text>L-leucine + 2-oxoglutarate = 4-methyl-2-oxopentanoate + L-glutamate</text>
        <dbReference type="Rhea" id="RHEA:18321"/>
        <dbReference type="ChEBI" id="CHEBI:16810"/>
        <dbReference type="ChEBI" id="CHEBI:17865"/>
        <dbReference type="ChEBI" id="CHEBI:29985"/>
        <dbReference type="ChEBI" id="CHEBI:57427"/>
        <dbReference type="EC" id="2.6.1.42"/>
    </reaction>
</comment>
<dbReference type="InterPro" id="IPR033939">
    <property type="entry name" value="BCAT_family"/>
</dbReference>
<dbReference type="GO" id="GO:0052655">
    <property type="term" value="F:L-valine-2-oxoglutarate transaminase activity"/>
    <property type="evidence" value="ECO:0007669"/>
    <property type="project" value="RHEA"/>
</dbReference>
<dbReference type="NCBIfam" id="TIGR01122">
    <property type="entry name" value="ilvE_I"/>
    <property type="match status" value="1"/>
</dbReference>
<dbReference type="InterPro" id="IPR036038">
    <property type="entry name" value="Aminotransferase-like"/>
</dbReference>
<dbReference type="GO" id="GO:0005829">
    <property type="term" value="C:cytosol"/>
    <property type="evidence" value="ECO:0007669"/>
    <property type="project" value="TreeGrafter"/>
</dbReference>